<name>A0A346Y630_9ACTN</name>
<proteinExistence type="predicted"/>
<dbReference type="EMBL" id="CP031166">
    <property type="protein sequence ID" value="AXV09927.1"/>
    <property type="molecule type" value="Genomic_DNA"/>
</dbReference>
<dbReference type="AlphaFoldDB" id="A0A346Y630"/>
<dbReference type="RefSeq" id="WP_114594531.1">
    <property type="nucleotide sequence ID" value="NZ_CP031166.1"/>
</dbReference>
<evidence type="ECO:0000313" key="1">
    <source>
        <dbReference type="EMBL" id="AXV09927.1"/>
    </source>
</evidence>
<protein>
    <submittedName>
        <fullName evidence="1">Uncharacterized protein</fullName>
    </submittedName>
</protein>
<keyword evidence="2" id="KW-1185">Reference proteome</keyword>
<gene>
    <name evidence="1" type="ORF">DVS28_b0157</name>
</gene>
<dbReference type="KEGG" id="euz:DVS28_b0157"/>
<dbReference type="Proteomes" id="UP000264006">
    <property type="component" value="Plasmid pEDY32-46I"/>
</dbReference>
<accession>A0A346Y630</accession>
<geneLocation type="plasmid" evidence="2">
    <name>pedy32-46i</name>
</geneLocation>
<reference evidence="1 2" key="1">
    <citation type="submission" date="2018-09" db="EMBL/GenBank/DDBJ databases">
        <title>Complete genome sequence of Euzebya sp. DY32-46 isolated from seawater of Pacific Ocean.</title>
        <authorList>
            <person name="Xu L."/>
            <person name="Wu Y.-H."/>
            <person name="Xu X.-W."/>
        </authorList>
    </citation>
    <scope>NUCLEOTIDE SEQUENCE [LARGE SCALE GENOMIC DNA]</scope>
    <source>
        <strain evidence="1 2">DY32-46</strain>
        <plasmid evidence="2">pedy32-46i</plasmid>
    </source>
</reference>
<keyword evidence="1" id="KW-0614">Plasmid</keyword>
<organism evidence="1 2">
    <name type="scientific">Euzebya pacifica</name>
    <dbReference type="NCBI Taxonomy" id="1608957"/>
    <lineage>
        <taxon>Bacteria</taxon>
        <taxon>Bacillati</taxon>
        <taxon>Actinomycetota</taxon>
        <taxon>Nitriliruptoria</taxon>
        <taxon>Euzebyales</taxon>
    </lineage>
</organism>
<sequence>MTGNLLVVDWDYFFPSPDPGDDDWEYFDWAHRESTFFIEGVWPSRAQSFLANGRQLPGLVDGPGWATPAGFWDRVDLEDGAHLIVVESNARALLAGSGFDHVWLFDAHHDCGYTKGPDAATALALRGSDPGAFWQCGDWMVPLHAAGADLHVRYPTWRTQAMTIEPEPVVEVDRAFDDGTRPPVAFDTVVVCRSGAWVPPWHDQAFIGFVDAAPVDTIEVPEDAIDPMTPRPFDGDLARSLAEQTRELMAAMEERG</sequence>
<dbReference type="OrthoDB" id="1705985at2"/>
<evidence type="ECO:0000313" key="2">
    <source>
        <dbReference type="Proteomes" id="UP000264006"/>
    </source>
</evidence>